<dbReference type="SUPFAM" id="SSF51283">
    <property type="entry name" value="dUTPase-like"/>
    <property type="match status" value="1"/>
</dbReference>
<keyword evidence="4 5" id="KW-0546">Nucleotide metabolism</keyword>
<comment type="caution">
    <text evidence="7">The sequence shown here is derived from an EMBL/GenBank/DDBJ whole genome shotgun (WGS) entry which is preliminary data.</text>
</comment>
<evidence type="ECO:0000256" key="5">
    <source>
        <dbReference type="RuleBase" id="RU367024"/>
    </source>
</evidence>
<dbReference type="UniPathway" id="UPA00610">
    <property type="reaction ID" value="UER00666"/>
</dbReference>
<comment type="pathway">
    <text evidence="1 5">Pyrimidine metabolism; dUMP biosynthesis; dUMP from dCTP (dUTP route): step 2/2.</text>
</comment>
<organism evidence="7 8">
    <name type="scientific">Zingiber officinale</name>
    <name type="common">Ginger</name>
    <name type="synonym">Amomum zingiber</name>
    <dbReference type="NCBI Taxonomy" id="94328"/>
    <lineage>
        <taxon>Eukaryota</taxon>
        <taxon>Viridiplantae</taxon>
        <taxon>Streptophyta</taxon>
        <taxon>Embryophyta</taxon>
        <taxon>Tracheophyta</taxon>
        <taxon>Spermatophyta</taxon>
        <taxon>Magnoliopsida</taxon>
        <taxon>Liliopsida</taxon>
        <taxon>Zingiberales</taxon>
        <taxon>Zingiberaceae</taxon>
        <taxon>Zingiber</taxon>
    </lineage>
</organism>
<comment type="cofactor">
    <cofactor evidence="5">
        <name>Mg(2+)</name>
        <dbReference type="ChEBI" id="CHEBI:18420"/>
    </cofactor>
</comment>
<dbReference type="Proteomes" id="UP000734854">
    <property type="component" value="Unassembled WGS sequence"/>
</dbReference>
<reference evidence="7 8" key="1">
    <citation type="submission" date="2020-08" db="EMBL/GenBank/DDBJ databases">
        <title>Plant Genome Project.</title>
        <authorList>
            <person name="Zhang R.-G."/>
        </authorList>
    </citation>
    <scope>NUCLEOTIDE SEQUENCE [LARGE SCALE GENOMIC DNA]</scope>
    <source>
        <tissue evidence="7">Rhizome</tissue>
    </source>
</reference>
<evidence type="ECO:0000256" key="1">
    <source>
        <dbReference type="ARBA" id="ARBA00005142"/>
    </source>
</evidence>
<feature type="domain" description="dUTPase-like" evidence="6">
    <location>
        <begin position="22"/>
        <end position="92"/>
    </location>
</feature>
<evidence type="ECO:0000313" key="8">
    <source>
        <dbReference type="Proteomes" id="UP000734854"/>
    </source>
</evidence>
<dbReference type="GO" id="GO:0000287">
    <property type="term" value="F:magnesium ion binding"/>
    <property type="evidence" value="ECO:0007669"/>
    <property type="project" value="UniProtKB-UniRule"/>
</dbReference>
<dbReference type="EC" id="3.6.1.23" evidence="5"/>
<dbReference type="Pfam" id="PF00692">
    <property type="entry name" value="dUTPase"/>
    <property type="match status" value="1"/>
</dbReference>
<dbReference type="CDD" id="cd07557">
    <property type="entry name" value="trimeric_dUTPase"/>
    <property type="match status" value="1"/>
</dbReference>
<evidence type="ECO:0000256" key="4">
    <source>
        <dbReference type="ARBA" id="ARBA00023080"/>
    </source>
</evidence>
<gene>
    <name evidence="7" type="ORF">ZIOFF_071193</name>
</gene>
<keyword evidence="8" id="KW-1185">Reference proteome</keyword>
<dbReference type="InterPro" id="IPR036157">
    <property type="entry name" value="dUTPase-like_sf"/>
</dbReference>
<comment type="function">
    <text evidence="5">Involved in nucleotide metabolism via production of dUMP, the immediate precursor of thymidine nucleotides, and decreases the intracellular concentration of dUTP so that uracil cannot be incorporated into DNA.</text>
</comment>
<dbReference type="GO" id="GO:0006226">
    <property type="term" value="P:dUMP biosynthetic process"/>
    <property type="evidence" value="ECO:0007669"/>
    <property type="project" value="UniProtKB-UniRule"/>
</dbReference>
<keyword evidence="5" id="KW-0479">Metal-binding</keyword>
<comment type="similarity">
    <text evidence="2 5">Belongs to the dUTPase family.</text>
</comment>
<dbReference type="GO" id="GO:0004170">
    <property type="term" value="F:dUTP diphosphatase activity"/>
    <property type="evidence" value="ECO:0007669"/>
    <property type="project" value="UniProtKB-UniRule"/>
</dbReference>
<dbReference type="GO" id="GO:0046081">
    <property type="term" value="P:dUTP catabolic process"/>
    <property type="evidence" value="ECO:0007669"/>
    <property type="project" value="UniProtKB-UniRule"/>
</dbReference>
<sequence>MDETSEEQIYPNVPVYFFSPYVILLERKYSGAAGYDLAASNDCTIPPRGRAQIHTGIGMAIPWGSYGRITLRSSYTWKYGMDIGAGVIDCDY</sequence>
<keyword evidence="5" id="KW-0460">Magnesium</keyword>
<dbReference type="PANTHER" id="PTHR11241">
    <property type="entry name" value="DEOXYURIDINE 5'-TRIPHOSPHATE NUCLEOTIDOHYDROLASE"/>
    <property type="match status" value="1"/>
</dbReference>
<dbReference type="Gene3D" id="2.70.40.10">
    <property type="match status" value="1"/>
</dbReference>
<evidence type="ECO:0000259" key="6">
    <source>
        <dbReference type="Pfam" id="PF00692"/>
    </source>
</evidence>
<dbReference type="EMBL" id="JACMSC010000021">
    <property type="protein sequence ID" value="KAG6470136.1"/>
    <property type="molecule type" value="Genomic_DNA"/>
</dbReference>
<evidence type="ECO:0000256" key="2">
    <source>
        <dbReference type="ARBA" id="ARBA00006581"/>
    </source>
</evidence>
<accession>A0A8J5CUI9</accession>
<protein>
    <recommendedName>
        <fullName evidence="5">Deoxyuridine 5'-triphosphate nucleotidohydrolase</fullName>
        <shortName evidence="5">dUTPase</shortName>
        <ecNumber evidence="5">3.6.1.23</ecNumber>
    </recommendedName>
    <alternativeName>
        <fullName evidence="5">dUTP pyrophosphatase</fullName>
    </alternativeName>
</protein>
<dbReference type="InterPro" id="IPR029054">
    <property type="entry name" value="dUTPase-like"/>
</dbReference>
<dbReference type="InterPro" id="IPR033704">
    <property type="entry name" value="dUTPase_trimeric"/>
</dbReference>
<dbReference type="AlphaFoldDB" id="A0A8J5CUI9"/>
<dbReference type="PANTHER" id="PTHR11241:SF0">
    <property type="entry name" value="DEOXYURIDINE 5'-TRIPHOSPHATE NUCLEOTIDOHYDROLASE"/>
    <property type="match status" value="1"/>
</dbReference>
<comment type="catalytic activity">
    <reaction evidence="5">
        <text>dUTP + H2O = dUMP + diphosphate + H(+)</text>
        <dbReference type="Rhea" id="RHEA:10248"/>
        <dbReference type="ChEBI" id="CHEBI:15377"/>
        <dbReference type="ChEBI" id="CHEBI:15378"/>
        <dbReference type="ChEBI" id="CHEBI:33019"/>
        <dbReference type="ChEBI" id="CHEBI:61555"/>
        <dbReference type="ChEBI" id="CHEBI:246422"/>
        <dbReference type="EC" id="3.6.1.23"/>
    </reaction>
</comment>
<evidence type="ECO:0000256" key="3">
    <source>
        <dbReference type="ARBA" id="ARBA00022801"/>
    </source>
</evidence>
<keyword evidence="3 5" id="KW-0378">Hydrolase</keyword>
<proteinExistence type="inferred from homology"/>
<dbReference type="InterPro" id="IPR008181">
    <property type="entry name" value="dUTPase"/>
</dbReference>
<name>A0A8J5CUI9_ZINOF</name>
<evidence type="ECO:0000313" key="7">
    <source>
        <dbReference type="EMBL" id="KAG6470136.1"/>
    </source>
</evidence>